<reference evidence="1 2" key="1">
    <citation type="submission" date="2018-02" db="EMBL/GenBank/DDBJ databases">
        <title>Subsurface microbial communities from deep shales in Ohio and West Virginia, USA.</title>
        <authorList>
            <person name="Wrighton K."/>
        </authorList>
    </citation>
    <scope>NUCLEOTIDE SEQUENCE [LARGE SCALE GENOMIC DNA]</scope>
    <source>
        <strain evidence="1 2">OWC-DMM</strain>
    </source>
</reference>
<name>A0A2S6HGN8_9GAMM</name>
<sequence length="747" mass="79048">METIEVRYSYIQGLPTPWDNFHKSIIYTNSNGERFVVEALPTFRPDTLQTTYEAETGQGTPYGPIKADIHPDTAINDPIYNETIAASNDLSSEWNTVKQAMEFIGDGNTPYKPWSQNSNYSVDEALKMAGLPMPERDSIFGSGYFAPGSQQLDGLLGDLADAIAALTNIGEWEALIDDLIANFFTAAQNFIQKSDPLTLDLDGDGIETVPPSSTNPILFDHDGDGVKSGTGWIKPDDGFLVLDRNGNGSIDDGTELFGDSTPLLDAAGNVTGKAADGFDALAQQDSNGDGVVNSSDANFADLRVWQDLNQDGISQANELKTLDELGIAGINVGKTEHSKVLPGGNEIADLGTGAASGLADVNLADDTFHREFTDHLDTSAVAALPDMQGSGAVRDLREAASQSPELAATLAQLGPNTTREQLKAAVGVILQQWADSANFNDSFETADAQNKDLFFIPPGASALDAYNARYAGLLGAYSGINNGSPSGLSLTNDIQNKYDNIRVQQDGIERLLKTLEAFNGRDFAPIASNSGSTTLAAFSTSAPAGGSGSGFGLDIDTPVMYNMQQARLNLLNQSYNSLAASVYDSLILQTRLKPYLDSISLTLTDGGIGLDFSALDSLLASQHSGNANTAVGDLLELRRLMGDKLEAAGWDGLALLADWAVTDASDPAVLSTLSEFGYSGGIHTDADGQVSGGNANDIVAGQAYDFMTSSVRISGSVPIFIPGRTGFAENSGQYLKLAVSDEWRIAA</sequence>
<accession>A0A2S6HGN8</accession>
<evidence type="ECO:0008006" key="3">
    <source>
        <dbReference type="Google" id="ProtNLM"/>
    </source>
</evidence>
<dbReference type="Proteomes" id="UP000240010">
    <property type="component" value="Unassembled WGS sequence"/>
</dbReference>
<comment type="caution">
    <text evidence="1">The sequence shown here is derived from an EMBL/GenBank/DDBJ whole genome shotgun (WGS) entry which is preliminary data.</text>
</comment>
<organism evidence="1 2">
    <name type="scientific">Methylobacter tundripaludum</name>
    <dbReference type="NCBI Taxonomy" id="173365"/>
    <lineage>
        <taxon>Bacteria</taxon>
        <taxon>Pseudomonadati</taxon>
        <taxon>Pseudomonadota</taxon>
        <taxon>Gammaproteobacteria</taxon>
        <taxon>Methylococcales</taxon>
        <taxon>Methylococcaceae</taxon>
        <taxon>Methylobacter</taxon>
    </lineage>
</organism>
<evidence type="ECO:0000313" key="1">
    <source>
        <dbReference type="EMBL" id="PPK76541.1"/>
    </source>
</evidence>
<protein>
    <recommendedName>
        <fullName evidence="3">Calcium-binding protein</fullName>
    </recommendedName>
</protein>
<dbReference type="PANTHER" id="PTHR39431:SF1">
    <property type="entry name" value="FRPA_C-RELATED PROTEIN"/>
    <property type="match status" value="1"/>
</dbReference>
<dbReference type="EMBL" id="PTIZ01000003">
    <property type="protein sequence ID" value="PPK76541.1"/>
    <property type="molecule type" value="Genomic_DNA"/>
</dbReference>
<proteinExistence type="predicted"/>
<dbReference type="PANTHER" id="PTHR39431">
    <property type="entry name" value="FRPA/C-RELATED PROTEIN"/>
    <property type="match status" value="1"/>
</dbReference>
<gene>
    <name evidence="1" type="ORF">B0F87_103148</name>
</gene>
<dbReference type="AlphaFoldDB" id="A0A2S6HGN8"/>
<evidence type="ECO:0000313" key="2">
    <source>
        <dbReference type="Proteomes" id="UP000240010"/>
    </source>
</evidence>